<dbReference type="GO" id="GO:0018845">
    <property type="term" value="F:2-hydroxychromene-2-carboxylate isomerase activity"/>
    <property type="evidence" value="ECO:0007669"/>
    <property type="project" value="UniProtKB-UniRule"/>
</dbReference>
<dbReference type="Pfam" id="PF01323">
    <property type="entry name" value="DSBA"/>
    <property type="match status" value="1"/>
</dbReference>
<dbReference type="InterPro" id="IPR051924">
    <property type="entry name" value="GST_Kappa/NadH"/>
</dbReference>
<dbReference type="Proteomes" id="UP000340077">
    <property type="component" value="Unassembled WGS sequence"/>
</dbReference>
<evidence type="ECO:0000313" key="4">
    <source>
        <dbReference type="EMBL" id="GBO86049.1"/>
    </source>
</evidence>
<reference evidence="4 5" key="1">
    <citation type="journal article" date="2019" name="J. Gen. Appl. Microbiol.">
        <title>Aerobic degradation of cis-dichloroethene by the marine bacterium Marinobacter salsuginis strain 5N-3.</title>
        <authorList>
            <person name="Inoue Y."/>
            <person name="Fukunaga Y."/>
            <person name="Katsumata H."/>
            <person name="Ohji S."/>
            <person name="Hosoyama A."/>
            <person name="Mori K."/>
            <person name="Ando K."/>
        </authorList>
    </citation>
    <scope>NUCLEOTIDE SEQUENCE [LARGE SCALE GENOMIC DNA]</scope>
    <source>
        <strain evidence="4 5">5N-3</strain>
    </source>
</reference>
<dbReference type="Gene3D" id="3.40.30.10">
    <property type="entry name" value="Glutaredoxin"/>
    <property type="match status" value="1"/>
</dbReference>
<dbReference type="CDD" id="cd03022">
    <property type="entry name" value="DsbA_HCCA_Iso"/>
    <property type="match status" value="1"/>
</dbReference>
<dbReference type="InterPro" id="IPR036249">
    <property type="entry name" value="Thioredoxin-like_sf"/>
</dbReference>
<keyword evidence="5" id="KW-1185">Reference proteome</keyword>
<dbReference type="PIRSF" id="PIRSF006386">
    <property type="entry name" value="HCCAis_GSTk"/>
    <property type="match status" value="1"/>
</dbReference>
<gene>
    <name evidence="4" type="ORF">MS5N3_35000</name>
</gene>
<dbReference type="InterPro" id="IPR044087">
    <property type="entry name" value="NahD-like"/>
</dbReference>
<dbReference type="GO" id="GO:0006749">
    <property type="term" value="P:glutathione metabolic process"/>
    <property type="evidence" value="ECO:0007669"/>
    <property type="project" value="TreeGrafter"/>
</dbReference>
<name>A0A5M3PTJ9_9GAMM</name>
<dbReference type="EMBL" id="BGZH01000005">
    <property type="protein sequence ID" value="GBO86049.1"/>
    <property type="molecule type" value="Genomic_DNA"/>
</dbReference>
<dbReference type="InterPro" id="IPR014440">
    <property type="entry name" value="HCCAis_GSTk"/>
</dbReference>
<evidence type="ECO:0000259" key="3">
    <source>
        <dbReference type="Pfam" id="PF01323"/>
    </source>
</evidence>
<comment type="similarity">
    <text evidence="1">Belongs to the GST superfamily. NadH family.</text>
</comment>
<dbReference type="PANTHER" id="PTHR42943">
    <property type="entry name" value="GLUTATHIONE S-TRANSFERASE KAPPA"/>
    <property type="match status" value="1"/>
</dbReference>
<dbReference type="EC" id="5.99.1.4" evidence="1"/>
<comment type="caution">
    <text evidence="4">The sequence shown here is derived from an EMBL/GenBank/DDBJ whole genome shotgun (WGS) entry which is preliminary data.</text>
</comment>
<dbReference type="InterPro" id="IPR001853">
    <property type="entry name" value="DSBA-like_thioredoxin_dom"/>
</dbReference>
<feature type="domain" description="DSBA-like thioredoxin" evidence="3">
    <location>
        <begin position="5"/>
        <end position="193"/>
    </location>
</feature>
<evidence type="ECO:0000256" key="1">
    <source>
        <dbReference type="PIRNR" id="PIRNR006386"/>
    </source>
</evidence>
<organism evidence="4 5">
    <name type="scientific">Marinobacter salsuginis</name>
    <dbReference type="NCBI Taxonomy" id="418719"/>
    <lineage>
        <taxon>Bacteria</taxon>
        <taxon>Pseudomonadati</taxon>
        <taxon>Pseudomonadota</taxon>
        <taxon>Gammaproteobacteria</taxon>
        <taxon>Pseudomonadales</taxon>
        <taxon>Marinobacteraceae</taxon>
        <taxon>Marinobacter</taxon>
    </lineage>
</organism>
<sequence>MTQIIDFYFDVGSPASYLAWTQLPALAQRANSDIRWKPMLLGGVFKATDNQSPAMNPTKSRYTRMDMERFARAYGVTLNFNPYFPINTLLLMRGAVGFLGAPEFHRYLEAVFRAMWVDQKNMNDPEVAANVLSLAGFNPGKVLALCEDPSVKAELKRLTEEAVRRGIFGAPTFFVGDEMFFGQDRMPQLENYLSVSRGAEI</sequence>
<dbReference type="GO" id="GO:1901170">
    <property type="term" value="P:naphthalene catabolic process"/>
    <property type="evidence" value="ECO:0007669"/>
    <property type="project" value="InterPro"/>
</dbReference>
<evidence type="ECO:0000313" key="5">
    <source>
        <dbReference type="Proteomes" id="UP000340077"/>
    </source>
</evidence>
<dbReference type="PANTHER" id="PTHR42943:SF2">
    <property type="entry name" value="GLUTATHIONE S-TRANSFERASE KAPPA 1"/>
    <property type="match status" value="1"/>
</dbReference>
<dbReference type="GO" id="GO:0004602">
    <property type="term" value="F:glutathione peroxidase activity"/>
    <property type="evidence" value="ECO:0007669"/>
    <property type="project" value="TreeGrafter"/>
</dbReference>
<accession>A0A5M3PTJ9</accession>
<dbReference type="GO" id="GO:0004364">
    <property type="term" value="F:glutathione transferase activity"/>
    <property type="evidence" value="ECO:0007669"/>
    <property type="project" value="TreeGrafter"/>
</dbReference>
<dbReference type="SUPFAM" id="SSF52833">
    <property type="entry name" value="Thioredoxin-like"/>
    <property type="match status" value="1"/>
</dbReference>
<protein>
    <recommendedName>
        <fullName evidence="1">2-hydroxychromene-2-carboxylate isomerase</fullName>
        <ecNumber evidence="1">5.99.1.4</ecNumber>
    </recommendedName>
</protein>
<dbReference type="AlphaFoldDB" id="A0A5M3PTJ9"/>
<feature type="active site" description="Nucleophile" evidence="2">
    <location>
        <position position="13"/>
    </location>
</feature>
<proteinExistence type="inferred from homology"/>
<dbReference type="RefSeq" id="WP_153634825.1">
    <property type="nucleotide sequence ID" value="NZ_BGZH01000005.1"/>
</dbReference>
<evidence type="ECO:0000256" key="2">
    <source>
        <dbReference type="PIRSR" id="PIRSR006386-1"/>
    </source>
</evidence>
<keyword evidence="1 4" id="KW-0413">Isomerase</keyword>
<comment type="catalytic activity">
    <reaction evidence="1">
        <text>2-hydroxychromene-2-carboxylate = (3E)-4-(2-hydroxyphenyl)-2-oxobut-3-enoate</text>
        <dbReference type="Rhea" id="RHEA:27401"/>
        <dbReference type="ChEBI" id="CHEBI:59350"/>
        <dbReference type="ChEBI" id="CHEBI:59353"/>
        <dbReference type="EC" id="5.99.1.4"/>
    </reaction>
</comment>